<dbReference type="RefSeq" id="WP_229981689.1">
    <property type="nucleotide sequence ID" value="NZ_JAJJPB010000018.1"/>
</dbReference>
<name>A0ABS8N7N2_9CLOT</name>
<dbReference type="EMBL" id="JAJJPB010000018">
    <property type="protein sequence ID" value="MCC9295797.1"/>
    <property type="molecule type" value="Genomic_DNA"/>
</dbReference>
<evidence type="ECO:0000313" key="3">
    <source>
        <dbReference type="Proteomes" id="UP001165422"/>
    </source>
</evidence>
<dbReference type="PANTHER" id="PTHR40032">
    <property type="entry name" value="EXPORTED PROTEIN-RELATED"/>
    <property type="match status" value="1"/>
</dbReference>
<reference evidence="2" key="1">
    <citation type="submission" date="2021-11" db="EMBL/GenBank/DDBJ databases">
        <authorList>
            <person name="Qingchun L."/>
            <person name="Dong Z."/>
            <person name="Zongwei Q."/>
            <person name="Jia Z."/>
            <person name="Duotao L."/>
        </authorList>
    </citation>
    <scope>NUCLEOTIDE SEQUENCE</scope>
    <source>
        <strain evidence="2">WLY-B-L2</strain>
    </source>
</reference>
<organism evidence="2 3">
    <name type="scientific">Clostridium aromativorans</name>
    <dbReference type="NCBI Taxonomy" id="2836848"/>
    <lineage>
        <taxon>Bacteria</taxon>
        <taxon>Bacillati</taxon>
        <taxon>Bacillota</taxon>
        <taxon>Clostridia</taxon>
        <taxon>Eubacteriales</taxon>
        <taxon>Clostridiaceae</taxon>
        <taxon>Clostridium</taxon>
    </lineage>
</organism>
<protein>
    <submittedName>
        <fullName evidence="2">Amidase domain-containing protein</fullName>
    </submittedName>
</protein>
<dbReference type="PANTHER" id="PTHR40032:SF1">
    <property type="entry name" value="EXPORTED PROTEIN"/>
    <property type="match status" value="1"/>
</dbReference>
<comment type="caution">
    <text evidence="2">The sequence shown here is derived from an EMBL/GenBank/DDBJ whole genome shotgun (WGS) entry which is preliminary data.</text>
</comment>
<accession>A0ABS8N7N2</accession>
<keyword evidence="3" id="KW-1185">Reference proteome</keyword>
<dbReference type="Gene3D" id="3.90.1720.10">
    <property type="entry name" value="endopeptidase domain like (from Nostoc punctiforme)"/>
    <property type="match status" value="1"/>
</dbReference>
<feature type="domain" description="Putative amidase" evidence="1">
    <location>
        <begin position="9"/>
        <end position="155"/>
    </location>
</feature>
<proteinExistence type="predicted"/>
<evidence type="ECO:0000313" key="2">
    <source>
        <dbReference type="EMBL" id="MCC9295797.1"/>
    </source>
</evidence>
<dbReference type="Proteomes" id="UP001165422">
    <property type="component" value="Unassembled WGS sequence"/>
</dbReference>
<evidence type="ECO:0000259" key="1">
    <source>
        <dbReference type="Pfam" id="PF12671"/>
    </source>
</evidence>
<sequence>MNYRNNLFYSRAKAVNYAVKYAQSPNPSYKYFLVQGDNGGDCTNFISQCLRAGGAPMVFSGKNRWWYTSKNWSVSWAVAGSLYWYLKTNATKNLYGVKGMQVDSVSMLEPGDLIFYENRKGRIQHSAMITSFNRSYPLISQHTPNVLNIPYEKDWAIRMYFLKIYS</sequence>
<dbReference type="Pfam" id="PF12671">
    <property type="entry name" value="Amidase_6"/>
    <property type="match status" value="1"/>
</dbReference>
<dbReference type="InterPro" id="IPR024301">
    <property type="entry name" value="Amidase_6"/>
</dbReference>
<gene>
    <name evidence="2" type="ORF">LN736_13095</name>
</gene>